<sequence length="736" mass="80745">MMIPATSKTKKSTKAWRRVSARVGVVGVMSLGAVMWGCQSPEIGDEPVAVELRELPAGVGDAYRSLTSTSLSLAERTEAARTLIEIDEFSADRALASALGREQPEGVWRAVLQAVSTDTGEPPRGLWRPMLAMLYSVDDALVPDVVQAMGRYDDPILLQRLHAAATSSSLPTRERSRAIAAMGEQRDQATASVLIDLTRLTEPAGVQASAYTALASLTAIDGFGEDRQAWRLWWDQARKLDALSWQQQLVDNFARKLAAGRATDQQLAEKLREAERALYQASSAEDQARVLTYMLGSPLTATKLLALDLAQTRMVRGVAFEEPLREALRDLLDDESSAEVRWGSAEVLRDLADEPAADIVAQRLIDNEEHVNRVRSAYLQLLARMPRKNVTNTAYDLLEEPGLRSDASATLASISMAQMLTPKRAEAVLQRVRGYLQEGQRPTPSLVRLLGRVGENEDWKMIEGWIDDNDDVIRQAAAQAWANSETRSLAILAERVEDPIIQPIVLRAAAERGQDPETLRKLAANPPSQPQVLPVWERALVAMAAQVPRRDALLTAQRLSTDHKDLALVERFLIAAIDQGIPEGPALASYLELRMARAENRLAMGEPDLAIIDFEYLLQDGLPEMTDPQRDQLYRGLIPAYLQADRIDSAFTAARAFFADPTNPAGIDPAATDDPLMGHFIRAGHRAADLGRIETAKQIGDGLRLLLGPNNDGGIKPELAQQLRLLDEKIQSAGSS</sequence>
<dbReference type="InterPro" id="IPR016024">
    <property type="entry name" value="ARM-type_fold"/>
</dbReference>
<name>A0A7X0H419_9BACT</name>
<dbReference type="SUPFAM" id="SSF48371">
    <property type="entry name" value="ARM repeat"/>
    <property type="match status" value="1"/>
</dbReference>
<keyword evidence="2" id="KW-1185">Reference proteome</keyword>
<reference evidence="1 2" key="1">
    <citation type="submission" date="2020-08" db="EMBL/GenBank/DDBJ databases">
        <title>Genomic Encyclopedia of Type Strains, Phase IV (KMG-IV): sequencing the most valuable type-strain genomes for metagenomic binning, comparative biology and taxonomic classification.</title>
        <authorList>
            <person name="Goeker M."/>
        </authorList>
    </citation>
    <scope>NUCLEOTIDE SEQUENCE [LARGE SCALE GENOMIC DNA]</scope>
    <source>
        <strain evidence="1 2">DSM 103725</strain>
    </source>
</reference>
<organism evidence="1 2">
    <name type="scientific">Algisphaera agarilytica</name>
    <dbReference type="NCBI Taxonomy" id="1385975"/>
    <lineage>
        <taxon>Bacteria</taxon>
        <taxon>Pseudomonadati</taxon>
        <taxon>Planctomycetota</taxon>
        <taxon>Phycisphaerae</taxon>
        <taxon>Phycisphaerales</taxon>
        <taxon>Phycisphaeraceae</taxon>
        <taxon>Algisphaera</taxon>
    </lineage>
</organism>
<evidence type="ECO:0000313" key="1">
    <source>
        <dbReference type="EMBL" id="MBB6428677.1"/>
    </source>
</evidence>
<dbReference type="EMBL" id="JACHGY010000001">
    <property type="protein sequence ID" value="MBB6428677.1"/>
    <property type="molecule type" value="Genomic_DNA"/>
</dbReference>
<protein>
    <recommendedName>
        <fullName evidence="3">HEAT repeat domain-containing protein</fullName>
    </recommendedName>
</protein>
<evidence type="ECO:0000313" key="2">
    <source>
        <dbReference type="Proteomes" id="UP000541810"/>
    </source>
</evidence>
<evidence type="ECO:0008006" key="3">
    <source>
        <dbReference type="Google" id="ProtNLM"/>
    </source>
</evidence>
<accession>A0A7X0H419</accession>
<dbReference type="RefSeq" id="WP_184676033.1">
    <property type="nucleotide sequence ID" value="NZ_JACHGY010000001.1"/>
</dbReference>
<dbReference type="AlphaFoldDB" id="A0A7X0H419"/>
<proteinExistence type="predicted"/>
<dbReference type="Gene3D" id="1.25.10.10">
    <property type="entry name" value="Leucine-rich Repeat Variant"/>
    <property type="match status" value="1"/>
</dbReference>
<dbReference type="InterPro" id="IPR011989">
    <property type="entry name" value="ARM-like"/>
</dbReference>
<comment type="caution">
    <text evidence="1">The sequence shown here is derived from an EMBL/GenBank/DDBJ whole genome shotgun (WGS) entry which is preliminary data.</text>
</comment>
<gene>
    <name evidence="1" type="ORF">HNQ40_000483</name>
</gene>
<dbReference type="Proteomes" id="UP000541810">
    <property type="component" value="Unassembled WGS sequence"/>
</dbReference>